<sequence length="120" mass="13850">MFPGINQSISVRLINFHGWVGCDFIQRCHCIIKATDGLPLKIFNIVRNIFRYRLIFISKMLADFISHTSNQFTGFFKQLPLIFGFFRNFHSLTLTFGFFSLALARFFCSLSSSPECGFCL</sequence>
<accession>A0A509AIW4</accession>
<dbReference type="EMBL" id="CABFNL010000004">
    <property type="protein sequence ID" value="VUA80537.1"/>
    <property type="molecule type" value="Genomic_DNA"/>
</dbReference>
<name>A0A509AIW4_KLEPN</name>
<evidence type="ECO:0000313" key="1">
    <source>
        <dbReference type="EMBL" id="VUA80537.1"/>
    </source>
</evidence>
<gene>
    <name evidence="1" type="ORF">NCTC11678_05287</name>
</gene>
<dbReference type="AlphaFoldDB" id="A0A509AIW4"/>
<reference evidence="1" key="1">
    <citation type="submission" date="2018-06" db="EMBL/GenBank/DDBJ databases">
        <authorList>
            <consortium name="Pathogen Informatics"/>
        </authorList>
    </citation>
    <scope>NUCLEOTIDE SEQUENCE</scope>
    <source>
        <strain evidence="1">NCTC11678</strain>
    </source>
</reference>
<protein>
    <submittedName>
        <fullName evidence="1">Uncharacterized protein</fullName>
    </submittedName>
</protein>
<organism evidence="1">
    <name type="scientific">Klebsiella pneumoniae</name>
    <dbReference type="NCBI Taxonomy" id="573"/>
    <lineage>
        <taxon>Bacteria</taxon>
        <taxon>Pseudomonadati</taxon>
        <taxon>Pseudomonadota</taxon>
        <taxon>Gammaproteobacteria</taxon>
        <taxon>Enterobacterales</taxon>
        <taxon>Enterobacteriaceae</taxon>
        <taxon>Klebsiella/Raoultella group</taxon>
        <taxon>Klebsiella</taxon>
        <taxon>Klebsiella pneumoniae complex</taxon>
    </lineage>
</organism>
<proteinExistence type="predicted"/>